<evidence type="ECO:0000313" key="1">
    <source>
        <dbReference type="EMBL" id="MPC15490.1"/>
    </source>
</evidence>
<comment type="caution">
    <text evidence="1">The sequence shown here is derived from an EMBL/GenBank/DDBJ whole genome shotgun (WGS) entry which is preliminary data.</text>
</comment>
<organism evidence="1 2">
    <name type="scientific">Portunus trituberculatus</name>
    <name type="common">Swimming crab</name>
    <name type="synonym">Neptunus trituberculatus</name>
    <dbReference type="NCBI Taxonomy" id="210409"/>
    <lineage>
        <taxon>Eukaryota</taxon>
        <taxon>Metazoa</taxon>
        <taxon>Ecdysozoa</taxon>
        <taxon>Arthropoda</taxon>
        <taxon>Crustacea</taxon>
        <taxon>Multicrustacea</taxon>
        <taxon>Malacostraca</taxon>
        <taxon>Eumalacostraca</taxon>
        <taxon>Eucarida</taxon>
        <taxon>Decapoda</taxon>
        <taxon>Pleocyemata</taxon>
        <taxon>Brachyura</taxon>
        <taxon>Eubrachyura</taxon>
        <taxon>Portunoidea</taxon>
        <taxon>Portunidae</taxon>
        <taxon>Portuninae</taxon>
        <taxon>Portunus</taxon>
    </lineage>
</organism>
<protein>
    <submittedName>
        <fullName evidence="1">Uncharacterized protein</fullName>
    </submittedName>
</protein>
<keyword evidence="2" id="KW-1185">Reference proteome</keyword>
<proteinExistence type="predicted"/>
<dbReference type="EMBL" id="VSRR010000431">
    <property type="protein sequence ID" value="MPC15490.1"/>
    <property type="molecule type" value="Genomic_DNA"/>
</dbReference>
<dbReference type="Proteomes" id="UP000324222">
    <property type="component" value="Unassembled WGS sequence"/>
</dbReference>
<accession>A0A5B7D1F5</accession>
<reference evidence="1 2" key="1">
    <citation type="submission" date="2019-05" db="EMBL/GenBank/DDBJ databases">
        <title>Another draft genome of Portunus trituberculatus and its Hox gene families provides insights of decapod evolution.</title>
        <authorList>
            <person name="Jeong J.-H."/>
            <person name="Song I."/>
            <person name="Kim S."/>
            <person name="Choi T."/>
            <person name="Kim D."/>
            <person name="Ryu S."/>
            <person name="Kim W."/>
        </authorList>
    </citation>
    <scope>NUCLEOTIDE SEQUENCE [LARGE SCALE GENOMIC DNA]</scope>
    <source>
        <tissue evidence="1">Muscle</tissue>
    </source>
</reference>
<name>A0A5B7D1F5_PORTR</name>
<evidence type="ECO:0000313" key="2">
    <source>
        <dbReference type="Proteomes" id="UP000324222"/>
    </source>
</evidence>
<sequence>MDLCHLGMRAASGYLDWSRAPGWNVALLHLAQVTVRYTTRSSCLVLHFRRLCNYDQQPFLETPQHHEGSQASLSFMRCNGKVQREIV</sequence>
<gene>
    <name evidence="1" type="ORF">E2C01_008281</name>
</gene>
<dbReference type="AlphaFoldDB" id="A0A5B7D1F5"/>